<reference evidence="2" key="1">
    <citation type="submission" date="2020-01" db="EMBL/GenBank/DDBJ databases">
        <title>Development of genomics and gene disruption for Polysphondylium violaceum indicates a role for the polyketide synthase stlB in stalk morphogenesis.</title>
        <authorList>
            <person name="Narita B."/>
            <person name="Kawabe Y."/>
            <person name="Kin K."/>
            <person name="Saito T."/>
            <person name="Gibbs R."/>
            <person name="Kuspa A."/>
            <person name="Muzny D."/>
            <person name="Queller D."/>
            <person name="Richards S."/>
            <person name="Strassman J."/>
            <person name="Sucgang R."/>
            <person name="Worley K."/>
            <person name="Schaap P."/>
        </authorList>
    </citation>
    <scope>NUCLEOTIDE SEQUENCE</scope>
    <source>
        <strain evidence="2">QSvi11</strain>
    </source>
</reference>
<proteinExistence type="predicted"/>
<feature type="transmembrane region" description="Helical" evidence="1">
    <location>
        <begin position="215"/>
        <end position="239"/>
    </location>
</feature>
<sequence length="431" mass="47384">MGSIRFNNPDDLKKISLNLSYLYTLSPIANTQQHDGNTLSVASQPQIYVPNSVQQSFQTNNWKEISNYQSRSNDDLKPLYDYIIKYQTSAWACVEDLIGCYYINMVWDNRGNYVWTSCASVNPTDPDPFNPKVKLIAPVVYGAFSKSTSICGIHSYNLGLVTLASELTCSSIISFFICKLLKKGLNFLAEDLLAFASEAAAEAGIGFLFTATTLVIGAVCSVAVFAIVFIGIIFLFNFLNKRFQISVSVFNWDTTADWQITTQSLSNAINPGESTSNILNLNIGKQLLPGQNPVYGGTIVIPYALQIVLLHTTEVAMNYAFICYENKKTFTQGLSFSIVGTRGNDPNTGFSYAFQCPWTASNAQYMEGTAQDAGSFLNKARSHWSEHTGPFTVYSGLADWPIKAYIDALKGGDADGSDCYKVAIHIAPSNQ</sequence>
<keyword evidence="1" id="KW-0812">Transmembrane</keyword>
<organism evidence="2 3">
    <name type="scientific">Polysphondylium violaceum</name>
    <dbReference type="NCBI Taxonomy" id="133409"/>
    <lineage>
        <taxon>Eukaryota</taxon>
        <taxon>Amoebozoa</taxon>
        <taxon>Evosea</taxon>
        <taxon>Eumycetozoa</taxon>
        <taxon>Dictyostelia</taxon>
        <taxon>Dictyosteliales</taxon>
        <taxon>Dictyosteliaceae</taxon>
        <taxon>Polysphondylium</taxon>
    </lineage>
</organism>
<name>A0A8J4PLH3_9MYCE</name>
<gene>
    <name evidence="2" type="ORF">CYY_009916</name>
</gene>
<evidence type="ECO:0000313" key="2">
    <source>
        <dbReference type="EMBL" id="KAF2068764.1"/>
    </source>
</evidence>
<protein>
    <submittedName>
        <fullName evidence="2">Uncharacterized protein</fullName>
    </submittedName>
</protein>
<dbReference type="Proteomes" id="UP000695562">
    <property type="component" value="Unassembled WGS sequence"/>
</dbReference>
<keyword evidence="1" id="KW-0472">Membrane</keyword>
<evidence type="ECO:0000313" key="3">
    <source>
        <dbReference type="Proteomes" id="UP000695562"/>
    </source>
</evidence>
<evidence type="ECO:0000256" key="1">
    <source>
        <dbReference type="SAM" id="Phobius"/>
    </source>
</evidence>
<accession>A0A8J4PLH3</accession>
<dbReference type="EMBL" id="AJWJ01000851">
    <property type="protein sequence ID" value="KAF2068764.1"/>
    <property type="molecule type" value="Genomic_DNA"/>
</dbReference>
<keyword evidence="3" id="KW-1185">Reference proteome</keyword>
<dbReference type="AlphaFoldDB" id="A0A8J4PLH3"/>
<keyword evidence="1" id="KW-1133">Transmembrane helix</keyword>
<dbReference type="OrthoDB" id="5425247at2759"/>
<comment type="caution">
    <text evidence="2">The sequence shown here is derived from an EMBL/GenBank/DDBJ whole genome shotgun (WGS) entry which is preliminary data.</text>
</comment>